<organism evidence="1 2">
    <name type="scientific">Streptomyces violaceoruber</name>
    <dbReference type="NCBI Taxonomy" id="1935"/>
    <lineage>
        <taxon>Bacteria</taxon>
        <taxon>Bacillati</taxon>
        <taxon>Actinomycetota</taxon>
        <taxon>Actinomycetes</taxon>
        <taxon>Kitasatosporales</taxon>
        <taxon>Streptomycetaceae</taxon>
        <taxon>Streptomyces</taxon>
        <taxon>Streptomyces violaceoruber group</taxon>
    </lineage>
</organism>
<evidence type="ECO:0000313" key="1">
    <source>
        <dbReference type="EMBL" id="WOZ00961.1"/>
    </source>
</evidence>
<reference evidence="1" key="1">
    <citation type="submission" date="2023-10" db="EMBL/GenBank/DDBJ databases">
        <title>The genome sequence of Streptomyces violaceoruber CGMCC 4.1801.</title>
        <authorList>
            <person name="Mo P."/>
        </authorList>
    </citation>
    <scope>NUCLEOTIDE SEQUENCE</scope>
    <source>
        <strain evidence="1">CGMCC 4.1801</strain>
    </source>
</reference>
<gene>
    <name evidence="1" type="ORF">R2E43_27340</name>
</gene>
<keyword evidence="2" id="KW-1185">Reference proteome</keyword>
<name>A0ACD4WU25_STRVN</name>
<proteinExistence type="predicted"/>
<accession>A0ACD4WU25</accession>
<evidence type="ECO:0000313" key="2">
    <source>
        <dbReference type="Proteomes" id="UP001303608"/>
    </source>
</evidence>
<dbReference type="Proteomes" id="UP001303608">
    <property type="component" value="Chromosome"/>
</dbReference>
<sequence length="180" mass="19175">MAEVLVTLQEIATATGRKADKVREECAALGVTVRDDWAGRPAVSVDDARGLASGSTRRAREHADEQARVKAACKQWVEDRKAAAMAGADAAEEKVKRGGVRSFLPGAFVRQGEVSPGEIHAARREGYQHAGAQFERRNRRPGPYVGLVFVDEGEEGSLMASAVGALRGPAKAQAPVREVA</sequence>
<protein>
    <submittedName>
        <fullName evidence="1">Uncharacterized protein</fullName>
    </submittedName>
</protein>
<dbReference type="EMBL" id="CP137734">
    <property type="protein sequence ID" value="WOZ00961.1"/>
    <property type="molecule type" value="Genomic_DNA"/>
</dbReference>